<dbReference type="Pfam" id="PF14532">
    <property type="entry name" value="Sigma54_activ_2"/>
    <property type="match status" value="1"/>
</dbReference>
<keyword evidence="2" id="KW-0547">Nucleotide-binding</keyword>
<dbReference type="PROSITE" id="PS00688">
    <property type="entry name" value="SIGMA54_INTERACT_3"/>
    <property type="match status" value="1"/>
</dbReference>
<dbReference type="SMART" id="SM00448">
    <property type="entry name" value="REC"/>
    <property type="match status" value="1"/>
</dbReference>
<evidence type="ECO:0000256" key="7">
    <source>
        <dbReference type="PROSITE-ProRule" id="PRU00169"/>
    </source>
</evidence>
<keyword evidence="1 7" id="KW-0597">Phosphoprotein</keyword>
<dbReference type="NCBIfam" id="NF047793">
    <property type="entry name" value="ResRegPgtA"/>
    <property type="match status" value="1"/>
</dbReference>
<accession>A0A380PYR7</accession>
<dbReference type="SUPFAM" id="SSF46689">
    <property type="entry name" value="Homeodomain-like"/>
    <property type="match status" value="1"/>
</dbReference>
<evidence type="ECO:0000259" key="8">
    <source>
        <dbReference type="PROSITE" id="PS50045"/>
    </source>
</evidence>
<evidence type="ECO:0000256" key="6">
    <source>
        <dbReference type="ARBA" id="ARBA00023163"/>
    </source>
</evidence>
<dbReference type="OrthoDB" id="9802186at2"/>
<dbReference type="PROSITE" id="PS50045">
    <property type="entry name" value="SIGMA54_INTERACT_4"/>
    <property type="match status" value="1"/>
</dbReference>
<dbReference type="Pfam" id="PF25601">
    <property type="entry name" value="AAA_lid_14"/>
    <property type="match status" value="1"/>
</dbReference>
<dbReference type="EMBL" id="UHJA01000001">
    <property type="protein sequence ID" value="SUP78736.1"/>
    <property type="molecule type" value="Genomic_DNA"/>
</dbReference>
<evidence type="ECO:0000313" key="11">
    <source>
        <dbReference type="Proteomes" id="UP000254835"/>
    </source>
</evidence>
<evidence type="ECO:0000256" key="2">
    <source>
        <dbReference type="ARBA" id="ARBA00022741"/>
    </source>
</evidence>
<dbReference type="GO" id="GO:0043565">
    <property type="term" value="F:sequence-specific DNA binding"/>
    <property type="evidence" value="ECO:0007669"/>
    <property type="project" value="InterPro"/>
</dbReference>
<dbReference type="InterPro" id="IPR002078">
    <property type="entry name" value="Sigma_54_int"/>
</dbReference>
<dbReference type="PANTHER" id="PTHR32071:SF29">
    <property type="entry name" value="PHOSPHOGLYCERATE TRANSPORT SYSTEM TRANSCRIPTIONAL REGULATORY PROTEIN PGTA"/>
    <property type="match status" value="1"/>
</dbReference>
<keyword evidence="3" id="KW-0067">ATP-binding</keyword>
<evidence type="ECO:0000256" key="1">
    <source>
        <dbReference type="ARBA" id="ARBA00022553"/>
    </source>
</evidence>
<feature type="domain" description="Response regulatory" evidence="9">
    <location>
        <begin position="14"/>
        <end position="128"/>
    </location>
</feature>
<dbReference type="GeneID" id="57904130"/>
<keyword evidence="4" id="KW-0902">Two-component regulatory system</keyword>
<dbReference type="FunFam" id="3.40.50.2300:FF:000018">
    <property type="entry name" value="DNA-binding transcriptional regulator NtrC"/>
    <property type="match status" value="1"/>
</dbReference>
<evidence type="ECO:0000256" key="5">
    <source>
        <dbReference type="ARBA" id="ARBA00023015"/>
    </source>
</evidence>
<dbReference type="InterPro" id="IPR009057">
    <property type="entry name" value="Homeodomain-like_sf"/>
</dbReference>
<dbReference type="Pfam" id="PF00072">
    <property type="entry name" value="Response_reg"/>
    <property type="match status" value="1"/>
</dbReference>
<reference evidence="10 11" key="1">
    <citation type="submission" date="2018-06" db="EMBL/GenBank/DDBJ databases">
        <authorList>
            <consortium name="Pathogen Informatics"/>
            <person name="Doyle S."/>
        </authorList>
    </citation>
    <scope>NUCLEOTIDE SEQUENCE [LARGE SCALE GENOMIC DNA]</scope>
    <source>
        <strain evidence="10 11">NCTC11470</strain>
    </source>
</reference>
<proteinExistence type="predicted"/>
<evidence type="ECO:0000313" key="10">
    <source>
        <dbReference type="EMBL" id="SUP78736.1"/>
    </source>
</evidence>
<dbReference type="SUPFAM" id="SSF52540">
    <property type="entry name" value="P-loop containing nucleoside triphosphate hydrolases"/>
    <property type="match status" value="1"/>
</dbReference>
<dbReference type="SUPFAM" id="SSF52172">
    <property type="entry name" value="CheY-like"/>
    <property type="match status" value="1"/>
</dbReference>
<evidence type="ECO:0000259" key="9">
    <source>
        <dbReference type="PROSITE" id="PS50110"/>
    </source>
</evidence>
<gene>
    <name evidence="10" type="primary">dctD</name>
    <name evidence="10" type="ORF">NCTC11470_03868</name>
</gene>
<keyword evidence="5" id="KW-0805">Transcription regulation</keyword>
<name>A0A380PYR7_YERFR</name>
<dbReference type="InterPro" id="IPR011006">
    <property type="entry name" value="CheY-like_superfamily"/>
</dbReference>
<organism evidence="10 11">
    <name type="scientific">Yersinia frederiksenii</name>
    <dbReference type="NCBI Taxonomy" id="29484"/>
    <lineage>
        <taxon>Bacteria</taxon>
        <taxon>Pseudomonadati</taxon>
        <taxon>Pseudomonadota</taxon>
        <taxon>Gammaproteobacteria</taxon>
        <taxon>Enterobacterales</taxon>
        <taxon>Yersiniaceae</taxon>
        <taxon>Yersinia</taxon>
    </lineage>
</organism>
<dbReference type="InterPro" id="IPR002197">
    <property type="entry name" value="HTH_Fis"/>
</dbReference>
<dbReference type="Proteomes" id="UP000254835">
    <property type="component" value="Unassembled WGS sequence"/>
</dbReference>
<feature type="modified residue" description="4-aspartylphosphate" evidence="7">
    <location>
        <position position="63"/>
    </location>
</feature>
<dbReference type="Gene3D" id="1.10.10.60">
    <property type="entry name" value="Homeodomain-like"/>
    <property type="match status" value="1"/>
</dbReference>
<dbReference type="GO" id="GO:0006355">
    <property type="term" value="P:regulation of DNA-templated transcription"/>
    <property type="evidence" value="ECO:0007669"/>
    <property type="project" value="InterPro"/>
</dbReference>
<dbReference type="RefSeq" id="WP_050413890.1">
    <property type="nucleotide sequence ID" value="NZ_CP023964.1"/>
</dbReference>
<feature type="domain" description="Sigma-54 factor interaction" evidence="8">
    <location>
        <begin position="149"/>
        <end position="348"/>
    </location>
</feature>
<dbReference type="GO" id="GO:0005524">
    <property type="term" value="F:ATP binding"/>
    <property type="evidence" value="ECO:0007669"/>
    <property type="project" value="UniProtKB-KW"/>
</dbReference>
<dbReference type="InterPro" id="IPR025944">
    <property type="entry name" value="Sigma_54_int_dom_CS"/>
</dbReference>
<dbReference type="AlphaFoldDB" id="A0A380PYR7"/>
<evidence type="ECO:0000256" key="3">
    <source>
        <dbReference type="ARBA" id="ARBA00022840"/>
    </source>
</evidence>
<dbReference type="GO" id="GO:0000160">
    <property type="term" value="P:phosphorelay signal transduction system"/>
    <property type="evidence" value="ECO:0007669"/>
    <property type="project" value="UniProtKB-KW"/>
</dbReference>
<keyword evidence="6" id="KW-0804">Transcription</keyword>
<dbReference type="InterPro" id="IPR001789">
    <property type="entry name" value="Sig_transdc_resp-reg_receiver"/>
</dbReference>
<dbReference type="Gene3D" id="3.40.50.2300">
    <property type="match status" value="1"/>
</dbReference>
<evidence type="ECO:0000256" key="4">
    <source>
        <dbReference type="ARBA" id="ARBA00023012"/>
    </source>
</evidence>
<dbReference type="InterPro" id="IPR027417">
    <property type="entry name" value="P-loop_NTPase"/>
</dbReference>
<dbReference type="Gene3D" id="1.10.8.60">
    <property type="match status" value="1"/>
</dbReference>
<dbReference type="Gene3D" id="3.40.50.300">
    <property type="entry name" value="P-loop containing nucleotide triphosphate hydrolases"/>
    <property type="match status" value="1"/>
</dbReference>
<sequence>MSNDKFSPLTHEHQILLIDDDADVLEAYHQILTQEGYQVYPCNSPTAAAEMIPPDWRGMVISDVCMPGLSGMVLLEVLLQQDRHLPILLITGHGDVPMAVEAVKKGAYDFLEKPVNPAKLLLTVNQALADRYALITRRCWQREQLSEHLLGSSGWVKQLRERLQMLADVDVPVFFYGELGTGRTLAARYLHQLSRRRDKPLLMADPASESGAQLDSWIAQASGGTLVIKNIELLSQQQQRSLAQQQSPDDCCFRLIALSHTPATQLAAQQQLVPELYYRFSLSHIECLPLSRRPGDIEILFRHYLENACTRLNRQRPQLSETFVKSLCRRPWPGNIRELLNAAELFAVGVMPLADTTGELAGDTDCTPLDERIDQYECRIINEALNIHQGRINDVAEYLQVPRKKLYLRMKKYGIDKKDYRY</sequence>
<protein>
    <submittedName>
        <fullName evidence="10">Two-component system response regulator</fullName>
    </submittedName>
</protein>
<dbReference type="InterPro" id="IPR058031">
    <property type="entry name" value="AAA_lid_NorR"/>
</dbReference>
<dbReference type="PROSITE" id="PS50110">
    <property type="entry name" value="RESPONSE_REGULATORY"/>
    <property type="match status" value="1"/>
</dbReference>
<dbReference type="Pfam" id="PF02954">
    <property type="entry name" value="HTH_8"/>
    <property type="match status" value="1"/>
</dbReference>
<dbReference type="PANTHER" id="PTHR32071">
    <property type="entry name" value="TRANSCRIPTIONAL REGULATORY PROTEIN"/>
    <property type="match status" value="1"/>
</dbReference>